<feature type="region of interest" description="Disordered" evidence="1">
    <location>
        <begin position="281"/>
        <end position="318"/>
    </location>
</feature>
<dbReference type="VEuPathDB" id="TriTrypDB:BSAL_20855"/>
<organism evidence="2 3">
    <name type="scientific">Bodo saltans</name>
    <name type="common">Flagellated protozoan</name>
    <dbReference type="NCBI Taxonomy" id="75058"/>
    <lineage>
        <taxon>Eukaryota</taxon>
        <taxon>Discoba</taxon>
        <taxon>Euglenozoa</taxon>
        <taxon>Kinetoplastea</taxon>
        <taxon>Metakinetoplastina</taxon>
        <taxon>Eubodonida</taxon>
        <taxon>Bodonidae</taxon>
        <taxon>Bodo</taxon>
    </lineage>
</organism>
<reference evidence="3" key="1">
    <citation type="submission" date="2015-09" db="EMBL/GenBank/DDBJ databases">
        <authorList>
            <consortium name="Pathogen Informatics"/>
        </authorList>
    </citation>
    <scope>NUCLEOTIDE SEQUENCE [LARGE SCALE GENOMIC DNA]</scope>
    <source>
        <strain evidence="3">Lake Konstanz</strain>
    </source>
</reference>
<dbReference type="Proteomes" id="UP000051952">
    <property type="component" value="Unassembled WGS sequence"/>
</dbReference>
<keyword evidence="3" id="KW-1185">Reference proteome</keyword>
<sequence>MSAPHLRTGSNYGKGHCQLCLLKSSIEHAPGHDQAARDFEACANRRVAADAERAPWRTQCGRDQPLDWHDANGAIAAVEDLRGELRRQDMVQRIRLDEANRLVTIRNRREAMLKTSRERAQRNHQSELALRSVDPSFLHRIQALQQSHHQPSNSMDESPGEDKKRDNQRHVKNRPWSARTTSTTVGPITGTAAAAATAIRTPPDDAIFSGWTRQKSIQSLTLSESKRLGVPSPRPTSVLDHLMLAEKVGTVQMTTSAADRRRAMPLPSPVVIVSPRLVAAPPVVHQPHPPPPSKARKNGDAPTTTASSFERQVNRPMV</sequence>
<feature type="region of interest" description="Disordered" evidence="1">
    <location>
        <begin position="113"/>
        <end position="132"/>
    </location>
</feature>
<protein>
    <submittedName>
        <fullName evidence="2">Uncharacterized protein</fullName>
    </submittedName>
</protein>
<feature type="compositionally biased region" description="Polar residues" evidence="1">
    <location>
        <begin position="301"/>
        <end position="311"/>
    </location>
</feature>
<feature type="region of interest" description="Disordered" evidence="1">
    <location>
        <begin position="145"/>
        <end position="185"/>
    </location>
</feature>
<feature type="compositionally biased region" description="Basic and acidic residues" evidence="1">
    <location>
        <begin position="113"/>
        <end position="125"/>
    </location>
</feature>
<dbReference type="AlphaFoldDB" id="A0A0S4JJ27"/>
<feature type="compositionally biased region" description="Polar residues" evidence="1">
    <location>
        <begin position="145"/>
        <end position="156"/>
    </location>
</feature>
<name>A0A0S4JJ27_BODSA</name>
<feature type="compositionally biased region" description="Basic and acidic residues" evidence="1">
    <location>
        <begin position="160"/>
        <end position="169"/>
    </location>
</feature>
<accession>A0A0S4JJ27</accession>
<evidence type="ECO:0000313" key="3">
    <source>
        <dbReference type="Proteomes" id="UP000051952"/>
    </source>
</evidence>
<proteinExistence type="predicted"/>
<evidence type="ECO:0000256" key="1">
    <source>
        <dbReference type="SAM" id="MobiDB-lite"/>
    </source>
</evidence>
<dbReference type="EMBL" id="CYKH01001734">
    <property type="protein sequence ID" value="CUG89399.1"/>
    <property type="molecule type" value="Genomic_DNA"/>
</dbReference>
<evidence type="ECO:0000313" key="2">
    <source>
        <dbReference type="EMBL" id="CUG89399.1"/>
    </source>
</evidence>
<gene>
    <name evidence="2" type="ORF">BSAL_20855</name>
</gene>